<reference evidence="3 4" key="1">
    <citation type="journal article" date="2022" name="Nat. Plants">
        <title>Genomes of leafy and leafless Platanthera orchids illuminate the evolution of mycoheterotrophy.</title>
        <authorList>
            <person name="Li M.H."/>
            <person name="Liu K.W."/>
            <person name="Li Z."/>
            <person name="Lu H.C."/>
            <person name="Ye Q.L."/>
            <person name="Zhang D."/>
            <person name="Wang J.Y."/>
            <person name="Li Y.F."/>
            <person name="Zhong Z.M."/>
            <person name="Liu X."/>
            <person name="Yu X."/>
            <person name="Liu D.K."/>
            <person name="Tu X.D."/>
            <person name="Liu B."/>
            <person name="Hao Y."/>
            <person name="Liao X.Y."/>
            <person name="Jiang Y.T."/>
            <person name="Sun W.H."/>
            <person name="Chen J."/>
            <person name="Chen Y.Q."/>
            <person name="Ai Y."/>
            <person name="Zhai J.W."/>
            <person name="Wu S.S."/>
            <person name="Zhou Z."/>
            <person name="Hsiao Y.Y."/>
            <person name="Wu W.L."/>
            <person name="Chen Y.Y."/>
            <person name="Lin Y.F."/>
            <person name="Hsu J.L."/>
            <person name="Li C.Y."/>
            <person name="Wang Z.W."/>
            <person name="Zhao X."/>
            <person name="Zhong W.Y."/>
            <person name="Ma X.K."/>
            <person name="Ma L."/>
            <person name="Huang J."/>
            <person name="Chen G.Z."/>
            <person name="Huang M.Z."/>
            <person name="Huang L."/>
            <person name="Peng D.H."/>
            <person name="Luo Y.B."/>
            <person name="Zou S.Q."/>
            <person name="Chen S.P."/>
            <person name="Lan S."/>
            <person name="Tsai W.C."/>
            <person name="Van de Peer Y."/>
            <person name="Liu Z.J."/>
        </authorList>
    </citation>
    <scope>NUCLEOTIDE SEQUENCE [LARGE SCALE GENOMIC DNA]</scope>
    <source>
        <strain evidence="3">Lor287</strain>
    </source>
</reference>
<sequence>MAGERAKILCSFGGDFVSQAGKAFYVGGKTRLVSIQRAASFPTLLAKMSEVCGADPGLIDIRFQLPDDCLDSRLISVEADDDVRNMMEEFDGGRKIPIYLFIEKTQSPDYEEIAAADGGLQPLQAFVSFFVREAALMAAGEQPESQSEPTTSAMSSRRDCARNSYVGPSMSGEIFRRDSQSLVVGQEYEDVQTFRNALTSAAIAANFELHMIRSDQRRVTARYC</sequence>
<dbReference type="EMBL" id="JBBWWQ010000001">
    <property type="protein sequence ID" value="KAK8957458.1"/>
    <property type="molecule type" value="Genomic_DNA"/>
</dbReference>
<dbReference type="InterPro" id="IPR004332">
    <property type="entry name" value="Transposase_MuDR"/>
</dbReference>
<dbReference type="InterPro" id="IPR053198">
    <property type="entry name" value="Gynoecium_Dev_Regulator"/>
</dbReference>
<dbReference type="Gene3D" id="3.10.20.90">
    <property type="entry name" value="Phosphatidylinositol 3-kinase Catalytic Subunit, Chain A, domain 1"/>
    <property type="match status" value="1"/>
</dbReference>
<dbReference type="PANTHER" id="PTHR31066:SF97">
    <property type="entry name" value="OS03G0401100 PROTEIN"/>
    <property type="match status" value="1"/>
</dbReference>
<dbReference type="Pfam" id="PF03108">
    <property type="entry name" value="DBD_Tnp_Mut"/>
    <property type="match status" value="1"/>
</dbReference>
<dbReference type="SUPFAM" id="SSF54277">
    <property type="entry name" value="CAD &amp; PB1 domains"/>
    <property type="match status" value="1"/>
</dbReference>
<protein>
    <recommendedName>
        <fullName evidence="2">PB1 domain-containing protein</fullName>
    </recommendedName>
</protein>
<comment type="caution">
    <text evidence="3">The sequence shown here is derived from an EMBL/GenBank/DDBJ whole genome shotgun (WGS) entry which is preliminary data.</text>
</comment>
<accession>A0AAP0C1M1</accession>
<organism evidence="3 4">
    <name type="scientific">Platanthera zijinensis</name>
    <dbReference type="NCBI Taxonomy" id="2320716"/>
    <lineage>
        <taxon>Eukaryota</taxon>
        <taxon>Viridiplantae</taxon>
        <taxon>Streptophyta</taxon>
        <taxon>Embryophyta</taxon>
        <taxon>Tracheophyta</taxon>
        <taxon>Spermatophyta</taxon>
        <taxon>Magnoliopsida</taxon>
        <taxon>Liliopsida</taxon>
        <taxon>Asparagales</taxon>
        <taxon>Orchidaceae</taxon>
        <taxon>Orchidoideae</taxon>
        <taxon>Orchideae</taxon>
        <taxon>Orchidinae</taxon>
        <taxon>Platanthera</taxon>
    </lineage>
</organism>
<dbReference type="Pfam" id="PF00564">
    <property type="entry name" value="PB1"/>
    <property type="match status" value="1"/>
</dbReference>
<dbReference type="InterPro" id="IPR000270">
    <property type="entry name" value="PB1_dom"/>
</dbReference>
<evidence type="ECO:0000313" key="4">
    <source>
        <dbReference type="Proteomes" id="UP001418222"/>
    </source>
</evidence>
<dbReference type="AlphaFoldDB" id="A0AAP0C1M1"/>
<feature type="domain" description="PB1" evidence="2">
    <location>
        <begin position="18"/>
        <end position="105"/>
    </location>
</feature>
<evidence type="ECO:0000313" key="3">
    <source>
        <dbReference type="EMBL" id="KAK8957458.1"/>
    </source>
</evidence>
<feature type="region of interest" description="Disordered" evidence="1">
    <location>
        <begin position="140"/>
        <end position="159"/>
    </location>
</feature>
<name>A0AAP0C1M1_9ASPA</name>
<evidence type="ECO:0000256" key="1">
    <source>
        <dbReference type="SAM" id="MobiDB-lite"/>
    </source>
</evidence>
<dbReference type="PANTHER" id="PTHR31066">
    <property type="entry name" value="OS05G0427100 PROTEIN-RELATED"/>
    <property type="match status" value="1"/>
</dbReference>
<proteinExistence type="predicted"/>
<keyword evidence="4" id="KW-1185">Reference proteome</keyword>
<dbReference type="Proteomes" id="UP001418222">
    <property type="component" value="Unassembled WGS sequence"/>
</dbReference>
<feature type="compositionally biased region" description="Polar residues" evidence="1">
    <location>
        <begin position="143"/>
        <end position="155"/>
    </location>
</feature>
<evidence type="ECO:0000259" key="2">
    <source>
        <dbReference type="SMART" id="SM00666"/>
    </source>
</evidence>
<dbReference type="SMART" id="SM00666">
    <property type="entry name" value="PB1"/>
    <property type="match status" value="1"/>
</dbReference>
<gene>
    <name evidence="3" type="ORF">KSP39_PZI000551</name>
</gene>